<name>A0AAF3F7H6_9BILA</name>
<dbReference type="Pfam" id="PF02931">
    <property type="entry name" value="Neur_chan_LBD"/>
    <property type="match status" value="2"/>
</dbReference>
<comment type="similarity">
    <text evidence="5">Belongs to the ligand-gated ion channel (TC 1.A.9) family.</text>
</comment>
<dbReference type="CDD" id="cd19051">
    <property type="entry name" value="LGIC_TM_cation"/>
    <property type="match status" value="2"/>
</dbReference>
<organism evidence="8 9">
    <name type="scientific">Mesorhabditis belari</name>
    <dbReference type="NCBI Taxonomy" id="2138241"/>
    <lineage>
        <taxon>Eukaryota</taxon>
        <taxon>Metazoa</taxon>
        <taxon>Ecdysozoa</taxon>
        <taxon>Nematoda</taxon>
        <taxon>Chromadorea</taxon>
        <taxon>Rhabditida</taxon>
        <taxon>Rhabditina</taxon>
        <taxon>Rhabditomorpha</taxon>
        <taxon>Rhabditoidea</taxon>
        <taxon>Rhabditidae</taxon>
        <taxon>Mesorhabditinae</taxon>
        <taxon>Mesorhabditis</taxon>
    </lineage>
</organism>
<protein>
    <submittedName>
        <fullName evidence="9">Uncharacterized protein</fullName>
    </submittedName>
</protein>
<evidence type="ECO:0000259" key="7">
    <source>
        <dbReference type="Pfam" id="PF02932"/>
    </source>
</evidence>
<dbReference type="InterPro" id="IPR036734">
    <property type="entry name" value="Neur_chan_lig-bd_sf"/>
</dbReference>
<dbReference type="SUPFAM" id="SSF90112">
    <property type="entry name" value="Neurotransmitter-gated ion-channel transmembrane pore"/>
    <property type="match status" value="2"/>
</dbReference>
<dbReference type="InterPro" id="IPR038050">
    <property type="entry name" value="Neuro_actylchol_rec"/>
</dbReference>
<evidence type="ECO:0000256" key="5">
    <source>
        <dbReference type="RuleBase" id="RU000687"/>
    </source>
</evidence>
<feature type="transmembrane region" description="Helical" evidence="5">
    <location>
        <begin position="240"/>
        <end position="262"/>
    </location>
</feature>
<dbReference type="GO" id="GO:0016020">
    <property type="term" value="C:membrane"/>
    <property type="evidence" value="ECO:0007669"/>
    <property type="project" value="UniProtKB-SubCell"/>
</dbReference>
<comment type="subcellular location">
    <subcellularLocation>
        <location evidence="1">Membrane</location>
        <topology evidence="1">Multi-pass membrane protein</topology>
    </subcellularLocation>
</comment>
<evidence type="ECO:0000259" key="6">
    <source>
        <dbReference type="Pfam" id="PF02931"/>
    </source>
</evidence>
<reference evidence="9" key="1">
    <citation type="submission" date="2024-02" db="UniProtKB">
        <authorList>
            <consortium name="WormBaseParasite"/>
        </authorList>
    </citation>
    <scope>IDENTIFICATION</scope>
</reference>
<feature type="transmembrane region" description="Helical" evidence="5">
    <location>
        <begin position="211"/>
        <end position="228"/>
    </location>
</feature>
<keyword evidence="2 5" id="KW-0812">Transmembrane</keyword>
<dbReference type="InterPro" id="IPR018000">
    <property type="entry name" value="Neurotransmitter_ion_chnl_CS"/>
</dbReference>
<keyword evidence="5" id="KW-0813">Transport</keyword>
<keyword evidence="5" id="KW-0406">Ion transport</keyword>
<keyword evidence="3 5" id="KW-1133">Transmembrane helix</keyword>
<dbReference type="SUPFAM" id="SSF63712">
    <property type="entry name" value="Nicotinic receptor ligand binding domain-like"/>
    <property type="match status" value="2"/>
</dbReference>
<evidence type="ECO:0000256" key="2">
    <source>
        <dbReference type="ARBA" id="ARBA00022692"/>
    </source>
</evidence>
<keyword evidence="5" id="KW-0407">Ion channel</keyword>
<accession>A0AAF3F7H6</accession>
<dbReference type="Proteomes" id="UP000887575">
    <property type="component" value="Unassembled WGS sequence"/>
</dbReference>
<evidence type="ECO:0000256" key="4">
    <source>
        <dbReference type="ARBA" id="ARBA00023136"/>
    </source>
</evidence>
<evidence type="ECO:0000256" key="1">
    <source>
        <dbReference type="ARBA" id="ARBA00004141"/>
    </source>
</evidence>
<feature type="transmembrane region" description="Helical" evidence="5">
    <location>
        <begin position="177"/>
        <end position="199"/>
    </location>
</feature>
<dbReference type="GO" id="GO:0005230">
    <property type="term" value="F:extracellular ligand-gated monoatomic ion channel activity"/>
    <property type="evidence" value="ECO:0007669"/>
    <property type="project" value="InterPro"/>
</dbReference>
<feature type="domain" description="Neurotransmitter-gated ion-channel ligand-binding" evidence="6">
    <location>
        <begin position="316"/>
        <end position="499"/>
    </location>
</feature>
<dbReference type="PROSITE" id="PS00236">
    <property type="entry name" value="NEUROTR_ION_CHANNEL"/>
    <property type="match status" value="2"/>
</dbReference>
<dbReference type="InterPro" id="IPR006202">
    <property type="entry name" value="Neur_chan_lig-bd"/>
</dbReference>
<feature type="transmembrane region" description="Helical" evidence="5">
    <location>
        <begin position="564"/>
        <end position="586"/>
    </location>
</feature>
<feature type="domain" description="Neurotransmitter-gated ion-channel ligand-binding" evidence="6">
    <location>
        <begin position="2"/>
        <end position="174"/>
    </location>
</feature>
<dbReference type="AlphaFoldDB" id="A0AAF3F7H6"/>
<proteinExistence type="inferred from homology"/>
<evidence type="ECO:0000313" key="8">
    <source>
        <dbReference type="Proteomes" id="UP000887575"/>
    </source>
</evidence>
<keyword evidence="8" id="KW-1185">Reference proteome</keyword>
<evidence type="ECO:0000313" key="9">
    <source>
        <dbReference type="WBParaSite" id="MBELARI_LOCUS2593"/>
    </source>
</evidence>
<dbReference type="InterPro" id="IPR036719">
    <property type="entry name" value="Neuro-gated_channel_TM_sf"/>
</dbReference>
<dbReference type="InterPro" id="IPR006029">
    <property type="entry name" value="Neurotrans-gated_channel_TM"/>
</dbReference>
<feature type="transmembrane region" description="Helical" evidence="5">
    <location>
        <begin position="501"/>
        <end position="523"/>
    </location>
</feature>
<evidence type="ECO:0000256" key="3">
    <source>
        <dbReference type="ARBA" id="ARBA00022989"/>
    </source>
</evidence>
<feature type="domain" description="Neurotransmitter-gated ion-channel transmembrane" evidence="7">
    <location>
        <begin position="184"/>
        <end position="272"/>
    </location>
</feature>
<sequence>MSLDVVEQNLVTYIELELKWQDLRLAWKGQDFDGVSILWVHCDQLWTPENIAVNVISVEEVYPDRFKQCKLYSNGTIHYDMILLIRSACELNVERFPFDQQTCELHFNSHTYDSYRINTQGGLFTKYPGSAPAGNNEWSVTNCTVDHLSLADYIKPGAAPQAEVVVFHLKLKREPSFYIYVITLPCFLLTFLSIIGCFWTLNLREEQLSKLSIALTSMMSMTTFIQMVSEQMPKTENFPLLGIFVLVCVFLISLSSVILVIFPERSRALNKKEKVSRTWKERLHYFFFSRHFAFLATFQDLAPIEANLNGSSPVDERFAIVIKLQLLALVELDVVRQTLRAYIEVEMGWQDIRLAWNRSPYDIGLLWVHCDSIWTPEDFVTNTIQITEVYPDRFKQCRFDHNGSVYYDQVFLGDFTCPMDISKFPFDTQDCTLQFGSNSYQWFRINQTGELFTKYKDYSVVGNSEFGSTNCTMRTETAIGTMDTIYQSIIFDLKLKREPNFYIYVIALPSFLLTFLSIIGCFWTPNVKEEQLTKLSVALTSMMSMTTLIDLVSQEMPKTKKFPLLGIFILACVFITSISCVVLVILPEKRK</sequence>
<dbReference type="PANTHER" id="PTHR18945">
    <property type="entry name" value="NEUROTRANSMITTER GATED ION CHANNEL"/>
    <property type="match status" value="1"/>
</dbReference>
<keyword evidence="4 5" id="KW-0472">Membrane</keyword>
<dbReference type="Gene3D" id="2.70.170.10">
    <property type="entry name" value="Neurotransmitter-gated ion-channel ligand-binding domain"/>
    <property type="match status" value="2"/>
</dbReference>
<dbReference type="Pfam" id="PF02932">
    <property type="entry name" value="Neur_chan_memb"/>
    <property type="match status" value="1"/>
</dbReference>
<dbReference type="WBParaSite" id="MBELARI_LOCUS2593">
    <property type="protein sequence ID" value="MBELARI_LOCUS2593"/>
    <property type="gene ID" value="MBELARI_LOCUS2593"/>
</dbReference>
<dbReference type="InterPro" id="IPR006201">
    <property type="entry name" value="Neur_channel"/>
</dbReference>
<dbReference type="CDD" id="cd18989">
    <property type="entry name" value="LGIC_ECD_cation"/>
    <property type="match status" value="2"/>
</dbReference>
<dbReference type="GO" id="GO:0004888">
    <property type="term" value="F:transmembrane signaling receptor activity"/>
    <property type="evidence" value="ECO:0007669"/>
    <property type="project" value="InterPro"/>
</dbReference>
<dbReference type="PRINTS" id="PR00252">
    <property type="entry name" value="NRIONCHANNEL"/>
</dbReference>
<dbReference type="Gene3D" id="1.20.58.390">
    <property type="entry name" value="Neurotransmitter-gated ion-channel transmembrane domain"/>
    <property type="match status" value="2"/>
</dbReference>